<gene>
    <name evidence="9" type="ORF">EST38_g8555</name>
</gene>
<keyword evidence="6 8" id="KW-0472">Membrane</keyword>
<accession>A0A4Q2DEC0</accession>
<organism evidence="9 10">
    <name type="scientific">Candolleomyces aberdarensis</name>
    <dbReference type="NCBI Taxonomy" id="2316362"/>
    <lineage>
        <taxon>Eukaryota</taxon>
        <taxon>Fungi</taxon>
        <taxon>Dikarya</taxon>
        <taxon>Basidiomycota</taxon>
        <taxon>Agaricomycotina</taxon>
        <taxon>Agaricomycetes</taxon>
        <taxon>Agaricomycetidae</taxon>
        <taxon>Agaricales</taxon>
        <taxon>Agaricineae</taxon>
        <taxon>Psathyrellaceae</taxon>
        <taxon>Candolleomyces</taxon>
    </lineage>
</organism>
<dbReference type="EMBL" id="SDEE01000351">
    <property type="protein sequence ID" value="RXW17301.1"/>
    <property type="molecule type" value="Genomic_DNA"/>
</dbReference>
<evidence type="ECO:0000256" key="8">
    <source>
        <dbReference type="SAM" id="Phobius"/>
    </source>
</evidence>
<comment type="subcellular location">
    <subcellularLocation>
        <location evidence="1">Membrane</location>
        <topology evidence="1">Multi-pass membrane protein</topology>
    </subcellularLocation>
</comment>
<evidence type="ECO:0000256" key="2">
    <source>
        <dbReference type="ARBA" id="ARBA00008333"/>
    </source>
</evidence>
<feature type="compositionally biased region" description="Basic and acidic residues" evidence="7">
    <location>
        <begin position="360"/>
        <end position="380"/>
    </location>
</feature>
<keyword evidence="3" id="KW-0406">Ion transport</keyword>
<feature type="transmembrane region" description="Helical" evidence="8">
    <location>
        <begin position="81"/>
        <end position="107"/>
    </location>
</feature>
<feature type="transmembrane region" description="Helical" evidence="8">
    <location>
        <begin position="204"/>
        <end position="223"/>
    </location>
</feature>
<evidence type="ECO:0000256" key="6">
    <source>
        <dbReference type="ARBA" id="ARBA00023136"/>
    </source>
</evidence>
<evidence type="ECO:0000313" key="9">
    <source>
        <dbReference type="EMBL" id="RXW17301.1"/>
    </source>
</evidence>
<keyword evidence="3" id="KW-0813">Transport</keyword>
<keyword evidence="5 8" id="KW-1133">Transmembrane helix</keyword>
<dbReference type="OrthoDB" id="4364at2759"/>
<dbReference type="GO" id="GO:0015093">
    <property type="term" value="F:ferrous iron transmembrane transporter activity"/>
    <property type="evidence" value="ECO:0007669"/>
    <property type="project" value="TreeGrafter"/>
</dbReference>
<evidence type="ECO:0008006" key="11">
    <source>
        <dbReference type="Google" id="ProtNLM"/>
    </source>
</evidence>
<proteinExistence type="inferred from homology"/>
<reference evidence="9 10" key="1">
    <citation type="submission" date="2019-01" db="EMBL/GenBank/DDBJ databases">
        <title>Draft genome sequence of Psathyrella aberdarensis IHI B618.</title>
        <authorList>
            <person name="Buettner E."/>
            <person name="Kellner H."/>
        </authorList>
    </citation>
    <scope>NUCLEOTIDE SEQUENCE [LARGE SCALE GENOMIC DNA]</scope>
    <source>
        <strain evidence="9 10">IHI B618</strain>
    </source>
</reference>
<evidence type="ECO:0000256" key="5">
    <source>
        <dbReference type="ARBA" id="ARBA00022989"/>
    </source>
</evidence>
<feature type="region of interest" description="Disordered" evidence="7">
    <location>
        <begin position="355"/>
        <end position="390"/>
    </location>
</feature>
<keyword evidence="3" id="KW-0410">Iron transport</keyword>
<dbReference type="GO" id="GO:0033573">
    <property type="term" value="C:high-affinity iron permease complex"/>
    <property type="evidence" value="ECO:0007669"/>
    <property type="project" value="InterPro"/>
</dbReference>
<keyword evidence="10" id="KW-1185">Reference proteome</keyword>
<keyword evidence="3" id="KW-0408">Iron</keyword>
<keyword evidence="4 8" id="KW-0812">Transmembrane</keyword>
<dbReference type="AlphaFoldDB" id="A0A4Q2DEC0"/>
<evidence type="ECO:0000256" key="3">
    <source>
        <dbReference type="ARBA" id="ARBA00022496"/>
    </source>
</evidence>
<name>A0A4Q2DEC0_9AGAR</name>
<protein>
    <recommendedName>
        <fullName evidence="11">Iron permease FTR1</fullName>
    </recommendedName>
</protein>
<dbReference type="PANTHER" id="PTHR31632">
    <property type="entry name" value="IRON TRANSPORTER FTH1"/>
    <property type="match status" value="1"/>
</dbReference>
<dbReference type="PANTHER" id="PTHR31632:SF2">
    <property type="entry name" value="PLASMA MEMBRANE IRON PERMEASE"/>
    <property type="match status" value="1"/>
</dbReference>
<dbReference type="Pfam" id="PF03239">
    <property type="entry name" value="FTR1"/>
    <property type="match status" value="1"/>
</dbReference>
<evidence type="ECO:0000256" key="7">
    <source>
        <dbReference type="SAM" id="MobiDB-lite"/>
    </source>
</evidence>
<feature type="transmembrane region" description="Helical" evidence="8">
    <location>
        <begin position="322"/>
        <end position="341"/>
    </location>
</feature>
<evidence type="ECO:0000256" key="1">
    <source>
        <dbReference type="ARBA" id="ARBA00004141"/>
    </source>
</evidence>
<sequence>MANLFSVPIFFIVFRETLEAAIIISVLLGLAEQIVHEAAAGSGLATQSTTVDEGTARTDSSTANEADAEAKRRLLIRKLRIQIFAGAASGLLLALGIGAAFIAVWFTKANDLWERAEQLWEGIFNLIAGVLIFVIALSMLKMDKAKKKWSSKIRRSLEGRSIDPDVKTGQWALFVLPFITVLREGLEAVVFVGGVSLGQPAKSIPIAAIVGIICGLVIGFLIYGFASRTALTIFLVIMTNLLLLIGAGLFSRATGNFERHAFNKLLGGEAGEAAGDGPGTYKVQGNVWHLNCCNPENKTSGQGWSIFSSIFGWNNDATLGSVLSYVFYWIAVIVVLVYMKFKEGRVMLFGRESAAGTQRRLREELKQESSHGHEDDKASSNKEAVNELPR</sequence>
<comment type="similarity">
    <text evidence="2">Belongs to the oxidase-dependent Fe transporter (OFeT) (TC 9.A.10.1) family.</text>
</comment>
<evidence type="ECO:0000313" key="10">
    <source>
        <dbReference type="Proteomes" id="UP000290288"/>
    </source>
</evidence>
<dbReference type="InterPro" id="IPR004923">
    <property type="entry name" value="FTR1/Fip1/EfeU"/>
</dbReference>
<feature type="transmembrane region" description="Helical" evidence="8">
    <location>
        <begin position="230"/>
        <end position="250"/>
    </location>
</feature>
<evidence type="ECO:0000256" key="4">
    <source>
        <dbReference type="ARBA" id="ARBA00022692"/>
    </source>
</evidence>
<dbReference type="STRING" id="2316362.A0A4Q2DEC0"/>
<feature type="transmembrane region" description="Helical" evidence="8">
    <location>
        <begin position="119"/>
        <end position="140"/>
    </location>
</feature>
<comment type="caution">
    <text evidence="9">The sequence shown here is derived from an EMBL/GenBank/DDBJ whole genome shotgun (WGS) entry which is preliminary data.</text>
</comment>
<dbReference type="Proteomes" id="UP000290288">
    <property type="component" value="Unassembled WGS sequence"/>
</dbReference>
<feature type="transmembrane region" description="Helical" evidence="8">
    <location>
        <begin position="171"/>
        <end position="192"/>
    </location>
</feature>